<dbReference type="Pfam" id="PF04827">
    <property type="entry name" value="Plant_tran"/>
    <property type="match status" value="1"/>
</dbReference>
<evidence type="ECO:0000313" key="1">
    <source>
        <dbReference type="Proteomes" id="UP000235220"/>
    </source>
</evidence>
<dbReference type="STRING" id="51240.A0A2I4HET2"/>
<dbReference type="InterPro" id="IPR006912">
    <property type="entry name" value="Harbinger_derived_prot"/>
</dbReference>
<dbReference type="GeneID" id="109013781"/>
<accession>A0A2I4HET2</accession>
<organism evidence="1 2">
    <name type="scientific">Juglans regia</name>
    <name type="common">English walnut</name>
    <dbReference type="NCBI Taxonomy" id="51240"/>
    <lineage>
        <taxon>Eukaryota</taxon>
        <taxon>Viridiplantae</taxon>
        <taxon>Streptophyta</taxon>
        <taxon>Embryophyta</taxon>
        <taxon>Tracheophyta</taxon>
        <taxon>Spermatophyta</taxon>
        <taxon>Magnoliopsida</taxon>
        <taxon>eudicotyledons</taxon>
        <taxon>Gunneridae</taxon>
        <taxon>Pentapetalae</taxon>
        <taxon>rosids</taxon>
        <taxon>fabids</taxon>
        <taxon>Fagales</taxon>
        <taxon>Juglandaceae</taxon>
        <taxon>Juglans</taxon>
    </lineage>
</organism>
<dbReference type="RefSeq" id="XP_018854665.1">
    <property type="nucleotide sequence ID" value="XM_018999120.1"/>
</dbReference>
<dbReference type="Gramene" id="Jr14_12560_p1">
    <property type="protein sequence ID" value="cds.Jr14_12560_p1"/>
    <property type="gene ID" value="Jr14_12560"/>
</dbReference>
<dbReference type="PANTHER" id="PTHR47150">
    <property type="entry name" value="OS12G0169200 PROTEIN"/>
    <property type="match status" value="1"/>
</dbReference>
<dbReference type="OrthoDB" id="2507073at2759"/>
<keyword evidence="1" id="KW-1185">Reference proteome</keyword>
<gene>
    <name evidence="2" type="primary">LOC109013781</name>
</gene>
<dbReference type="Proteomes" id="UP000235220">
    <property type="component" value="Chromosome 14"/>
</dbReference>
<evidence type="ECO:0000313" key="2">
    <source>
        <dbReference type="RefSeq" id="XP_018854665.1"/>
    </source>
</evidence>
<dbReference type="KEGG" id="jre:109013781"/>
<sequence length="135" mass="15825">MRYYLIDGIYPKWPKFLKIIPSPQGNKKKYFAATHESTRKDIKNAFGILQQHFAIVHGLAQMFKIINLTNIMKACIILQNMIIEDECDDNGVPKFKYEQLDKDLPELSRNPATKLIEFIQRYHALEILWLIITSN</sequence>
<dbReference type="AlphaFoldDB" id="A0A2I4HET2"/>
<reference evidence="2" key="1">
    <citation type="submission" date="2025-08" db="UniProtKB">
        <authorList>
            <consortium name="RefSeq"/>
        </authorList>
    </citation>
    <scope>IDENTIFICATION</scope>
    <source>
        <tissue evidence="2">Leaves</tissue>
    </source>
</reference>
<proteinExistence type="predicted"/>
<protein>
    <submittedName>
        <fullName evidence="2">Uncharacterized protein LOC109013781</fullName>
    </submittedName>
</protein>
<name>A0A2I4HET2_JUGRE</name>
<dbReference type="PANTHER" id="PTHR47150:SF7">
    <property type="entry name" value="NUCLEASE"/>
    <property type="match status" value="1"/>
</dbReference>